<comment type="subcellular location">
    <subcellularLocation>
        <location evidence="1">Cytoplasm</location>
        <location evidence="1">Cytoskeleton</location>
        <location evidence="1">Spindle</location>
    </subcellularLocation>
</comment>
<evidence type="ECO:0000256" key="8">
    <source>
        <dbReference type="SAM" id="MobiDB-lite"/>
    </source>
</evidence>
<feature type="domain" description="TOG" evidence="9">
    <location>
        <begin position="1"/>
        <end position="221"/>
    </location>
</feature>
<dbReference type="GO" id="GO:1990023">
    <property type="term" value="C:mitotic spindle midzone"/>
    <property type="evidence" value="ECO:0007669"/>
    <property type="project" value="TreeGrafter"/>
</dbReference>
<feature type="domain" description="TOG" evidence="9">
    <location>
        <begin position="282"/>
        <end position="510"/>
    </location>
</feature>
<evidence type="ECO:0000256" key="5">
    <source>
        <dbReference type="ARBA" id="ARBA00022701"/>
    </source>
</evidence>
<dbReference type="PANTHER" id="PTHR21567">
    <property type="entry name" value="CLASP"/>
    <property type="match status" value="1"/>
</dbReference>
<evidence type="ECO:0000313" key="10">
    <source>
        <dbReference type="EMBL" id="KAG8627046.1"/>
    </source>
</evidence>
<dbReference type="OrthoDB" id="46159at2759"/>
<dbReference type="InterPro" id="IPR011989">
    <property type="entry name" value="ARM-like"/>
</dbReference>
<evidence type="ECO:0000256" key="2">
    <source>
        <dbReference type="ARBA" id="ARBA00009549"/>
    </source>
</evidence>
<dbReference type="GO" id="GO:0051301">
    <property type="term" value="P:cell division"/>
    <property type="evidence" value="ECO:0007669"/>
    <property type="project" value="UniProtKB-KW"/>
</dbReference>
<dbReference type="SMART" id="SM01349">
    <property type="entry name" value="TOG"/>
    <property type="match status" value="2"/>
</dbReference>
<comment type="caution">
    <text evidence="10">The sequence shown here is derived from an EMBL/GenBank/DDBJ whole genome shotgun (WGS) entry which is preliminary data.</text>
</comment>
<feature type="compositionally biased region" description="Basic and acidic residues" evidence="8">
    <location>
        <begin position="538"/>
        <end position="552"/>
    </location>
</feature>
<dbReference type="GO" id="GO:0005815">
    <property type="term" value="C:microtubule organizing center"/>
    <property type="evidence" value="ECO:0007669"/>
    <property type="project" value="TreeGrafter"/>
</dbReference>
<evidence type="ECO:0000256" key="4">
    <source>
        <dbReference type="ARBA" id="ARBA00022618"/>
    </source>
</evidence>
<dbReference type="InterPro" id="IPR024395">
    <property type="entry name" value="CLASP_N_dom"/>
</dbReference>
<feature type="region of interest" description="Disordered" evidence="8">
    <location>
        <begin position="898"/>
        <end position="933"/>
    </location>
</feature>
<keyword evidence="6" id="KW-0498">Mitosis</keyword>
<keyword evidence="5" id="KW-0493">Microtubule</keyword>
<protein>
    <recommendedName>
        <fullName evidence="9">TOG domain-containing protein</fullName>
    </recommendedName>
</protein>
<comment type="subunit">
    <text evidence="3">Interacts with microtubules.</text>
</comment>
<organism evidence="10 11">
    <name type="scientific">Elsinoe batatas</name>
    <dbReference type="NCBI Taxonomy" id="2601811"/>
    <lineage>
        <taxon>Eukaryota</taxon>
        <taxon>Fungi</taxon>
        <taxon>Dikarya</taxon>
        <taxon>Ascomycota</taxon>
        <taxon>Pezizomycotina</taxon>
        <taxon>Dothideomycetes</taxon>
        <taxon>Dothideomycetidae</taxon>
        <taxon>Myriangiales</taxon>
        <taxon>Elsinoaceae</taxon>
        <taxon>Elsinoe</taxon>
    </lineage>
</organism>
<gene>
    <name evidence="10" type="ORF">KVT40_004529</name>
</gene>
<feature type="region of interest" description="Disordered" evidence="8">
    <location>
        <begin position="773"/>
        <end position="872"/>
    </location>
</feature>
<keyword evidence="11" id="KW-1185">Reference proteome</keyword>
<dbReference type="SUPFAM" id="SSF48371">
    <property type="entry name" value="ARM repeat"/>
    <property type="match status" value="1"/>
</dbReference>
<dbReference type="GO" id="GO:0090307">
    <property type="term" value="P:mitotic spindle assembly"/>
    <property type="evidence" value="ECO:0007669"/>
    <property type="project" value="TreeGrafter"/>
</dbReference>
<sequence length="1259" mass="136160">MDVQAANLLATLRRTSAPPEQKLTLLSNIKSDIKHYRVPENAQATIFECLKLAIASQTSINVVTAALSTLGHLIKRLKIQDPEGRAITSLAPRLWPALQERFADARDSHRVGALQAFIDLHPFCATDVEHIIRDEAIGGPNGRAKEMGMQWVVQMHDEHALPFKSFVPSIVTCLEDADGQVRDAAKAALVDLFRGASTPAKNDLKKQLKVHAVRQSIASQILAQLGLSDRPALEVDLGASTRSLPAFDHASHFAQSIHSEEAKPPPPEEIPMDPIFVNSKQELEDMFRDMMPHFEGRESEENWSLRDKDVTKLRKLLKGNGPSEYYAVYMTGMKQLQEGILKAANTLRTTMMTNACQLVQELARNLGPAMDSMVELFLQSFVKMCAATKAIAMQNGNQTVDTIFQYVSYNIKLSQHIWFAAQDKNKQPRVCAAGWLRTLLNRQAGSRTHFEHVGGLDLAEKTIQKCLTDADPKVKESMRATYWTYAKLWPEKAETMINAFDDKVRTALQRDPHNPNASSMQSSFSASTSSRASGARSALRDKIAAAKREKAQPSRPNTAMASMSPAKSKSMANLSARAKAMGPPSSRVVSNASVASTATVDSVSSTSSTMTTRPNSLMSGAARRPVKRPEIARPATADPYASRRMLRPETPSNKSPNRSPRQSTTTKPANTQSTIARNRVGRTGSPAASPLRSNNARPATGPRPSTRDALDNSEDSGHLQAADLTMVLPSAISRETASSAAKKRPALETAQSYDTAVQGLGIEDNFTLVMPSTQSSSTVHGLGERPSSSHKGPIRALSDNPATLPGRPGSGSSLHIPSPQARASPSSQRSRSPLDQSPRRDTPLTETKPPSRQGSPLKQASAPEDPPVKIWEDPFTSTIASSQPDPDPQILTELAVNETSPPTTADPSLAAAIPEPPISPPQSPQSKTERLRSRKLLQSGISRIRARTLDTHGFRKVLELTRSNDAHDLFGHPDTDEGVPRLYTDLLLALCDFISAAPGSTPALDVRPGRMTSEIKRQAFTVLRGLLKNETFSSWNTAGDFYARSLASTLRGRKWIEPHSMVVKDIEALCADVAVVLGEKGTIDVASRFLEEQIREGEGTGAFAYPEANGEERGGGKAVPHATALGVRCVTGALSRFASGGGEVGVTASQRGEIAGLVAKLLRSVDAEVRKVAVELAVELYVAWPAKGVNAVDGMNGRADVEMDGETNGDGGMGIVSKAVKEKEGFWAALEGEGEGKTRGVEEGMRNLIVYFVARRSGR</sequence>
<feature type="compositionally biased region" description="Low complexity" evidence="8">
    <location>
        <begin position="817"/>
        <end position="836"/>
    </location>
</feature>
<dbReference type="Proteomes" id="UP000809789">
    <property type="component" value="Unassembled WGS sequence"/>
</dbReference>
<dbReference type="GO" id="GO:0005876">
    <property type="term" value="C:spindle microtubule"/>
    <property type="evidence" value="ECO:0007669"/>
    <property type="project" value="TreeGrafter"/>
</dbReference>
<comment type="similarity">
    <text evidence="2">Belongs to the CLASP family.</text>
</comment>
<feature type="compositionally biased region" description="Polar residues" evidence="8">
    <location>
        <begin position="650"/>
        <end position="676"/>
    </location>
</feature>
<dbReference type="EMBL" id="JAESVG020000005">
    <property type="protein sequence ID" value="KAG8627046.1"/>
    <property type="molecule type" value="Genomic_DNA"/>
</dbReference>
<dbReference type="GO" id="GO:0005881">
    <property type="term" value="C:cytoplasmic microtubule"/>
    <property type="evidence" value="ECO:0007669"/>
    <property type="project" value="TreeGrafter"/>
</dbReference>
<feature type="compositionally biased region" description="Polar residues" evidence="8">
    <location>
        <begin position="844"/>
        <end position="858"/>
    </location>
</feature>
<evidence type="ECO:0000313" key="11">
    <source>
        <dbReference type="Proteomes" id="UP000809789"/>
    </source>
</evidence>
<keyword evidence="6" id="KW-0131">Cell cycle</keyword>
<feature type="compositionally biased region" description="Low complexity" evidence="8">
    <location>
        <begin position="559"/>
        <end position="572"/>
    </location>
</feature>
<feature type="region of interest" description="Disordered" evidence="8">
    <location>
        <begin position="509"/>
        <end position="715"/>
    </location>
</feature>
<evidence type="ECO:0000256" key="6">
    <source>
        <dbReference type="ARBA" id="ARBA00022776"/>
    </source>
</evidence>
<name>A0A8K0PER7_9PEZI</name>
<evidence type="ECO:0000256" key="7">
    <source>
        <dbReference type="ARBA" id="ARBA00024889"/>
    </source>
</evidence>
<dbReference type="Pfam" id="PF12348">
    <property type="entry name" value="CLASP_N"/>
    <property type="match status" value="2"/>
</dbReference>
<dbReference type="InterPro" id="IPR034085">
    <property type="entry name" value="TOG"/>
</dbReference>
<dbReference type="AlphaFoldDB" id="A0A8K0PER7"/>
<keyword evidence="4" id="KW-0132">Cell division</keyword>
<feature type="compositionally biased region" description="Pro residues" evidence="8">
    <location>
        <begin position="914"/>
        <end position="923"/>
    </location>
</feature>
<proteinExistence type="inferred from homology"/>
<evidence type="ECO:0000256" key="1">
    <source>
        <dbReference type="ARBA" id="ARBA00004186"/>
    </source>
</evidence>
<dbReference type="PANTHER" id="PTHR21567:SF9">
    <property type="entry name" value="CLIP-ASSOCIATING PROTEIN"/>
    <property type="match status" value="1"/>
</dbReference>
<feature type="compositionally biased region" description="Low complexity" evidence="8">
    <location>
        <begin position="585"/>
        <end position="612"/>
    </location>
</feature>
<dbReference type="InterPro" id="IPR016024">
    <property type="entry name" value="ARM-type_fold"/>
</dbReference>
<evidence type="ECO:0000256" key="3">
    <source>
        <dbReference type="ARBA" id="ARBA00011375"/>
    </source>
</evidence>
<reference evidence="10" key="1">
    <citation type="submission" date="2021-07" db="EMBL/GenBank/DDBJ databases">
        <title>Elsinoe batatas strain:CRI-CJ2 Genome sequencing and assembly.</title>
        <authorList>
            <person name="Huang L."/>
        </authorList>
    </citation>
    <scope>NUCLEOTIDE SEQUENCE</scope>
    <source>
        <strain evidence="10">CRI-CJ2</strain>
    </source>
</reference>
<feature type="compositionally biased region" description="Low complexity" evidence="8">
    <location>
        <begin position="517"/>
        <end position="537"/>
    </location>
</feature>
<dbReference type="GO" id="GO:0008017">
    <property type="term" value="F:microtubule binding"/>
    <property type="evidence" value="ECO:0007669"/>
    <property type="project" value="TreeGrafter"/>
</dbReference>
<dbReference type="GO" id="GO:0060172">
    <property type="term" value="P:astral microtubule depolymerization"/>
    <property type="evidence" value="ECO:0007669"/>
    <property type="project" value="TreeGrafter"/>
</dbReference>
<comment type="function">
    <text evidence="7">Microtubule binding protein that promotes the stabilization of dynamic microtubules. Required for mitotic spindle formation.</text>
</comment>
<evidence type="ECO:0000259" key="9">
    <source>
        <dbReference type="SMART" id="SM01349"/>
    </source>
</evidence>
<accession>A0A8K0PER7</accession>
<dbReference type="Gene3D" id="1.25.10.10">
    <property type="entry name" value="Leucine-rich Repeat Variant"/>
    <property type="match status" value="2"/>
</dbReference>